<dbReference type="Gene3D" id="2.30.30.40">
    <property type="entry name" value="SH3 Domains"/>
    <property type="match status" value="2"/>
</dbReference>
<dbReference type="InterPro" id="IPR050695">
    <property type="entry name" value="N-acetylmuramoyl_amidase_3"/>
</dbReference>
<dbReference type="SUPFAM" id="SSF53187">
    <property type="entry name" value="Zn-dependent exopeptidases"/>
    <property type="match status" value="1"/>
</dbReference>
<dbReference type="GO" id="GO:0071555">
    <property type="term" value="P:cell wall organization"/>
    <property type="evidence" value="ECO:0007669"/>
    <property type="project" value="UniProtKB-KW"/>
</dbReference>
<dbReference type="Pfam" id="PF01520">
    <property type="entry name" value="Amidase_3"/>
    <property type="match status" value="1"/>
</dbReference>
<evidence type="ECO:0000313" key="4">
    <source>
        <dbReference type="EMBL" id="MRH43017.1"/>
    </source>
</evidence>
<dbReference type="InterPro" id="IPR002508">
    <property type="entry name" value="MurNAc-LAA_cat"/>
</dbReference>
<reference evidence="4" key="1">
    <citation type="submission" date="2019-11" db="EMBL/GenBank/DDBJ databases">
        <authorList>
            <person name="Li J."/>
        </authorList>
    </citation>
    <scope>NUCLEOTIDE SEQUENCE</scope>
    <source>
        <strain evidence="4">B6B</strain>
    </source>
</reference>
<dbReference type="SMART" id="SM00287">
    <property type="entry name" value="SH3b"/>
    <property type="match status" value="2"/>
</dbReference>
<dbReference type="GO" id="GO:0008745">
    <property type="term" value="F:N-acetylmuramoyl-L-alanine amidase activity"/>
    <property type="evidence" value="ECO:0007669"/>
    <property type="project" value="InterPro"/>
</dbReference>
<dbReference type="Pfam" id="PF08239">
    <property type="entry name" value="SH3_3"/>
    <property type="match status" value="2"/>
</dbReference>
<dbReference type="Proteomes" id="UP000799092">
    <property type="component" value="Unassembled WGS sequence"/>
</dbReference>
<keyword evidence="1" id="KW-0378">Hydrolase</keyword>
<dbReference type="AlphaFoldDB" id="A0A6A8DJ76"/>
<dbReference type="PANTHER" id="PTHR30404">
    <property type="entry name" value="N-ACETYLMURAMOYL-L-ALANINE AMIDASE"/>
    <property type="match status" value="1"/>
</dbReference>
<dbReference type="OrthoDB" id="9806267at2"/>
<evidence type="ECO:0000259" key="3">
    <source>
        <dbReference type="PROSITE" id="PS51781"/>
    </source>
</evidence>
<keyword evidence="2" id="KW-0961">Cell wall biogenesis/degradation</keyword>
<dbReference type="PANTHER" id="PTHR30404:SF0">
    <property type="entry name" value="N-ACETYLMURAMOYL-L-ALANINE AMIDASE AMIC"/>
    <property type="match status" value="1"/>
</dbReference>
<sequence>MRRYLVKILWGNIMLTSKKYVLTLITSILIILSISSIVYASEALINVNNLNVRNGPGTDFDTIMQVHEEETYEIIREQNGWIEIQLEQGTGWITKEFISIQGTETVEQGEDKNIISNQSVTIIHDKTTLREGPSTDYEIIGNVNQGTTLEVFDHVGGWYEVQWNEERAYIPDWSVGTDGSLTNGAPSVKDKTIVIDAGHGGRDVGAIGASGNFEKEYTIITAQKLKYYLEILGANVILTRSHDNYLSLSGRASLANAMNADVFLSIHYNSTPQFPSAKGASTYYYSERDSILATTIQEELLKATTMDDRGIHQESFQVTRESHRPSVLLELGFISNISEEQNIQSSVFQEKISKGIINGLNEFFSY</sequence>
<feature type="domain" description="SH3b" evidence="3">
    <location>
        <begin position="40"/>
        <end position="102"/>
    </location>
</feature>
<dbReference type="GO" id="GO:0009253">
    <property type="term" value="P:peptidoglycan catabolic process"/>
    <property type="evidence" value="ECO:0007669"/>
    <property type="project" value="InterPro"/>
</dbReference>
<dbReference type="GO" id="GO:0030288">
    <property type="term" value="C:outer membrane-bounded periplasmic space"/>
    <property type="evidence" value="ECO:0007669"/>
    <property type="project" value="TreeGrafter"/>
</dbReference>
<name>A0A6A8DJ76_9BACI</name>
<feature type="domain" description="SH3b" evidence="3">
    <location>
        <begin position="115"/>
        <end position="178"/>
    </location>
</feature>
<comment type="caution">
    <text evidence="4">The sequence shown here is derived from an EMBL/GenBank/DDBJ whole genome shotgun (WGS) entry which is preliminary data.</text>
</comment>
<organism evidence="4 5">
    <name type="scientific">Aquibacillus halophilus</name>
    <dbReference type="NCBI Taxonomy" id="930132"/>
    <lineage>
        <taxon>Bacteria</taxon>
        <taxon>Bacillati</taxon>
        <taxon>Bacillota</taxon>
        <taxon>Bacilli</taxon>
        <taxon>Bacillales</taxon>
        <taxon>Bacillaceae</taxon>
        <taxon>Aquibacillus</taxon>
    </lineage>
</organism>
<dbReference type="CDD" id="cd02696">
    <property type="entry name" value="MurNAc-LAA"/>
    <property type="match status" value="1"/>
</dbReference>
<evidence type="ECO:0000313" key="5">
    <source>
        <dbReference type="Proteomes" id="UP000799092"/>
    </source>
</evidence>
<evidence type="ECO:0000256" key="1">
    <source>
        <dbReference type="ARBA" id="ARBA00022801"/>
    </source>
</evidence>
<dbReference type="InterPro" id="IPR017293">
    <property type="entry name" value="N-acetylmuramoyl-L-ala_amidase"/>
</dbReference>
<evidence type="ECO:0000256" key="2">
    <source>
        <dbReference type="ARBA" id="ARBA00023316"/>
    </source>
</evidence>
<dbReference type="Gene3D" id="3.40.630.40">
    <property type="entry name" value="Zn-dependent exopeptidases"/>
    <property type="match status" value="1"/>
</dbReference>
<dbReference type="PROSITE" id="PS51781">
    <property type="entry name" value="SH3B"/>
    <property type="match status" value="2"/>
</dbReference>
<keyword evidence="5" id="KW-1185">Reference proteome</keyword>
<dbReference type="PIRSF" id="PIRSF037846">
    <property type="entry name" value="Autolysin_YrvJ_prd"/>
    <property type="match status" value="1"/>
</dbReference>
<dbReference type="SMART" id="SM00646">
    <property type="entry name" value="Ami_3"/>
    <property type="match status" value="1"/>
</dbReference>
<protein>
    <submittedName>
        <fullName evidence="4">SH3 domain-containing protein</fullName>
    </submittedName>
</protein>
<dbReference type="InterPro" id="IPR003646">
    <property type="entry name" value="SH3-like_bac-type"/>
</dbReference>
<dbReference type="EMBL" id="WJNG01000007">
    <property type="protein sequence ID" value="MRH43017.1"/>
    <property type="molecule type" value="Genomic_DNA"/>
</dbReference>
<proteinExistence type="predicted"/>
<accession>A0A6A8DJ76</accession>
<gene>
    <name evidence="4" type="ORF">GH741_09995</name>
</gene>